<dbReference type="Gene3D" id="3.20.20.210">
    <property type="match status" value="1"/>
</dbReference>
<dbReference type="GO" id="GO:0004853">
    <property type="term" value="F:uroporphyrinogen decarboxylase activity"/>
    <property type="evidence" value="ECO:0007669"/>
    <property type="project" value="InterPro"/>
</dbReference>
<proteinExistence type="predicted"/>
<comment type="caution">
    <text evidence="2">The sequence shown here is derived from an EMBL/GenBank/DDBJ whole genome shotgun (WGS) entry which is preliminary data.</text>
</comment>
<reference evidence="2" key="1">
    <citation type="journal article" date="2014" name="Front. Microbiol.">
        <title>High frequency of phylogenetically diverse reductive dehalogenase-homologous genes in deep subseafloor sedimentary metagenomes.</title>
        <authorList>
            <person name="Kawai M."/>
            <person name="Futagami T."/>
            <person name="Toyoda A."/>
            <person name="Takaki Y."/>
            <person name="Nishi S."/>
            <person name="Hori S."/>
            <person name="Arai W."/>
            <person name="Tsubouchi T."/>
            <person name="Morono Y."/>
            <person name="Uchiyama I."/>
            <person name="Ito T."/>
            <person name="Fujiyama A."/>
            <person name="Inagaki F."/>
            <person name="Takami H."/>
        </authorList>
    </citation>
    <scope>NUCLEOTIDE SEQUENCE</scope>
    <source>
        <strain evidence="2">Expedition CK06-06</strain>
    </source>
</reference>
<gene>
    <name evidence="2" type="ORF">S01H4_40723</name>
</gene>
<dbReference type="InterPro" id="IPR038071">
    <property type="entry name" value="UROD/MetE-like_sf"/>
</dbReference>
<evidence type="ECO:0000313" key="2">
    <source>
        <dbReference type="EMBL" id="GAG93573.1"/>
    </source>
</evidence>
<dbReference type="EMBL" id="BART01022210">
    <property type="protein sequence ID" value="GAG93573.1"/>
    <property type="molecule type" value="Genomic_DNA"/>
</dbReference>
<dbReference type="GO" id="GO:0006779">
    <property type="term" value="P:porphyrin-containing compound biosynthetic process"/>
    <property type="evidence" value="ECO:0007669"/>
    <property type="project" value="InterPro"/>
</dbReference>
<dbReference type="Pfam" id="PF01208">
    <property type="entry name" value="URO-D"/>
    <property type="match status" value="1"/>
</dbReference>
<feature type="domain" description="Uroporphyrinogen decarboxylase (URO-D)" evidence="1">
    <location>
        <begin position="3"/>
        <end position="112"/>
    </location>
</feature>
<organism evidence="2">
    <name type="scientific">marine sediment metagenome</name>
    <dbReference type="NCBI Taxonomy" id="412755"/>
    <lineage>
        <taxon>unclassified sequences</taxon>
        <taxon>metagenomes</taxon>
        <taxon>ecological metagenomes</taxon>
    </lineage>
</organism>
<evidence type="ECO:0000259" key="1">
    <source>
        <dbReference type="Pfam" id="PF01208"/>
    </source>
</evidence>
<dbReference type="SUPFAM" id="SSF51726">
    <property type="entry name" value="UROD/MetE-like"/>
    <property type="match status" value="1"/>
</dbReference>
<protein>
    <recommendedName>
        <fullName evidence="1">Uroporphyrinogen decarboxylase (URO-D) domain-containing protein</fullName>
    </recommendedName>
</protein>
<dbReference type="AlphaFoldDB" id="X1CB69"/>
<dbReference type="InterPro" id="IPR000257">
    <property type="entry name" value="Uroporphyrinogen_deCOase"/>
</dbReference>
<name>X1CB69_9ZZZZ</name>
<feature type="non-terminal residue" evidence="2">
    <location>
        <position position="1"/>
    </location>
</feature>
<accession>X1CB69</accession>
<sequence length="115" mass="12908">LFYHCDGALMPILWDLKESGIDILNPLQKSAAGIDYAAIKKEYGNEISFWGAGVDTQRVFDQGTPEDVRDETRRNIEIMAPGGGFVCTPIHNTQASVSPENYMAFWETLQEYGIY</sequence>